<evidence type="ECO:0000313" key="11">
    <source>
        <dbReference type="Proteomes" id="UP000292362"/>
    </source>
</evidence>
<dbReference type="InterPro" id="IPR039739">
    <property type="entry name" value="MAG2/RNF10"/>
</dbReference>
<evidence type="ECO:0000313" key="8">
    <source>
        <dbReference type="EMBL" id="TBU03975.1"/>
    </source>
</evidence>
<dbReference type="GO" id="GO:0008270">
    <property type="term" value="F:zinc ion binding"/>
    <property type="evidence" value="ECO:0007669"/>
    <property type="project" value="UniProtKB-KW"/>
</dbReference>
<dbReference type="EMBL" id="PITK01000208">
    <property type="protein sequence ID" value="TBU19506.1"/>
    <property type="molecule type" value="Genomic_DNA"/>
</dbReference>
<dbReference type="InterPro" id="IPR001841">
    <property type="entry name" value="Znf_RING"/>
</dbReference>
<name>A0A4V2JY56_9MICR</name>
<dbReference type="Pfam" id="PF13920">
    <property type="entry name" value="zf-C3HC4_3"/>
    <property type="match status" value="1"/>
</dbReference>
<dbReference type="SMART" id="SM00184">
    <property type="entry name" value="RING"/>
    <property type="match status" value="1"/>
</dbReference>
<proteinExistence type="predicted"/>
<dbReference type="VEuPathDB" id="MicrosporidiaDB:CWI38_0208p0010"/>
<evidence type="ECO:0000256" key="6">
    <source>
        <dbReference type="PROSITE-ProRule" id="PRU00175"/>
    </source>
</evidence>
<dbReference type="PROSITE" id="PS00518">
    <property type="entry name" value="ZF_RING_1"/>
    <property type="match status" value="1"/>
</dbReference>
<dbReference type="VEuPathDB" id="MicrosporidiaDB:CWI37_0202p0020"/>
<dbReference type="GO" id="GO:0045944">
    <property type="term" value="P:positive regulation of transcription by RNA polymerase II"/>
    <property type="evidence" value="ECO:0007669"/>
    <property type="project" value="TreeGrafter"/>
</dbReference>
<evidence type="ECO:0000256" key="2">
    <source>
        <dbReference type="ARBA" id="ARBA00022490"/>
    </source>
</evidence>
<dbReference type="PANTHER" id="PTHR12983:SF9">
    <property type="entry name" value="E3 UBIQUITIN-PROTEIN LIGASE RNF10"/>
    <property type="match status" value="1"/>
</dbReference>
<dbReference type="SUPFAM" id="SSF57850">
    <property type="entry name" value="RING/U-box"/>
    <property type="match status" value="1"/>
</dbReference>
<dbReference type="PANTHER" id="PTHR12983">
    <property type="entry name" value="RING FINGER 10 FAMILY MEMBER"/>
    <property type="match status" value="1"/>
</dbReference>
<evidence type="ECO:0000259" key="7">
    <source>
        <dbReference type="PROSITE" id="PS50089"/>
    </source>
</evidence>
<evidence type="ECO:0000313" key="10">
    <source>
        <dbReference type="Proteomes" id="UP000292282"/>
    </source>
</evidence>
<gene>
    <name evidence="8" type="ORF">CWI37_0202p0020</name>
    <name evidence="9" type="ORF">CWI38_0208p0010</name>
</gene>
<dbReference type="Proteomes" id="UP000292282">
    <property type="component" value="Unassembled WGS sequence"/>
</dbReference>
<dbReference type="GO" id="GO:0000976">
    <property type="term" value="F:transcription cis-regulatory region binding"/>
    <property type="evidence" value="ECO:0007669"/>
    <property type="project" value="TreeGrafter"/>
</dbReference>
<sequence length="232" mass="27509">MKILNVNTAVYKHKPNKNSKIKEIAYFMVPYKTDCYICLDFPDDPKILECRHILCEVCMEDCYMFYGFCPICKRTISKCFSVRWLFFTDYNIGDKIKLVKIDSSSLFDVPHIDVYSKNPFYDSYYENITQEDSKSKICKNISSVVSSKNIDIKKVNKNDYKKIPFYQSEDGQLIFLNPKSLKNLIFEHKIFKNLPEYIILKIYYIESYLDSTNYTFLEHLDSKCISFVYGEM</sequence>
<reference evidence="10 11" key="1">
    <citation type="submission" date="2017-12" db="EMBL/GenBank/DDBJ databases">
        <authorList>
            <person name="Pombert J.-F."/>
            <person name="Haag K.L."/>
            <person name="Ebert D."/>
        </authorList>
    </citation>
    <scope>NUCLEOTIDE SEQUENCE [LARGE SCALE GENOMIC DNA]</scope>
    <source>
        <strain evidence="8">FI-OER-3-3</strain>
        <strain evidence="9">IL-G-3</strain>
    </source>
</reference>
<evidence type="ECO:0000256" key="3">
    <source>
        <dbReference type="ARBA" id="ARBA00022723"/>
    </source>
</evidence>
<dbReference type="AlphaFoldDB" id="A0A4V2JY56"/>
<dbReference type="Proteomes" id="UP000292362">
    <property type="component" value="Unassembled WGS sequence"/>
</dbReference>
<protein>
    <recommendedName>
        <fullName evidence="7">RING-type domain-containing protein</fullName>
    </recommendedName>
</protein>
<keyword evidence="2" id="KW-0963">Cytoplasm</keyword>
<keyword evidence="10" id="KW-1185">Reference proteome</keyword>
<comment type="subcellular location">
    <subcellularLocation>
        <location evidence="1">Cytoplasm</location>
    </subcellularLocation>
</comment>
<dbReference type="CDD" id="cd16449">
    <property type="entry name" value="RING-HC"/>
    <property type="match status" value="1"/>
</dbReference>
<comment type="caution">
    <text evidence="9">The sequence shown here is derived from an EMBL/GenBank/DDBJ whole genome shotgun (WGS) entry which is preliminary data.</text>
</comment>
<organism evidence="9 10">
    <name type="scientific">Hamiltosporidium tvaerminnensis</name>
    <dbReference type="NCBI Taxonomy" id="1176355"/>
    <lineage>
        <taxon>Eukaryota</taxon>
        <taxon>Fungi</taxon>
        <taxon>Fungi incertae sedis</taxon>
        <taxon>Microsporidia</taxon>
        <taxon>Dubosqiidae</taxon>
        <taxon>Hamiltosporidium</taxon>
    </lineage>
</organism>
<evidence type="ECO:0000313" key="9">
    <source>
        <dbReference type="EMBL" id="TBU19506.1"/>
    </source>
</evidence>
<evidence type="ECO:0000256" key="5">
    <source>
        <dbReference type="ARBA" id="ARBA00022833"/>
    </source>
</evidence>
<feature type="domain" description="RING-type" evidence="7">
    <location>
        <begin position="35"/>
        <end position="73"/>
    </location>
</feature>
<keyword evidence="3" id="KW-0479">Metal-binding</keyword>
<dbReference type="GO" id="GO:0005737">
    <property type="term" value="C:cytoplasm"/>
    <property type="evidence" value="ECO:0007669"/>
    <property type="project" value="UniProtKB-SubCell"/>
</dbReference>
<dbReference type="Gene3D" id="3.30.40.10">
    <property type="entry name" value="Zinc/RING finger domain, C3HC4 (zinc finger)"/>
    <property type="match status" value="1"/>
</dbReference>
<dbReference type="PROSITE" id="PS50089">
    <property type="entry name" value="ZF_RING_2"/>
    <property type="match status" value="1"/>
</dbReference>
<dbReference type="EMBL" id="PITJ01000202">
    <property type="protein sequence ID" value="TBU03975.1"/>
    <property type="molecule type" value="Genomic_DNA"/>
</dbReference>
<accession>A0A4V2JY56</accession>
<dbReference type="InterPro" id="IPR013083">
    <property type="entry name" value="Znf_RING/FYVE/PHD"/>
</dbReference>
<dbReference type="InterPro" id="IPR017907">
    <property type="entry name" value="Znf_RING_CS"/>
</dbReference>
<keyword evidence="4 6" id="KW-0863">Zinc-finger</keyword>
<evidence type="ECO:0000256" key="1">
    <source>
        <dbReference type="ARBA" id="ARBA00004496"/>
    </source>
</evidence>
<dbReference type="STRING" id="1176355.A0A4V2JY56"/>
<dbReference type="OrthoDB" id="2192876at2759"/>
<keyword evidence="5" id="KW-0862">Zinc</keyword>
<evidence type="ECO:0000256" key="4">
    <source>
        <dbReference type="ARBA" id="ARBA00022771"/>
    </source>
</evidence>